<feature type="domain" description="Folate receptor-like" evidence="5">
    <location>
        <begin position="75"/>
        <end position="139"/>
    </location>
</feature>
<protein>
    <recommendedName>
        <fullName evidence="5">Folate receptor-like domain-containing protein</fullName>
    </recommendedName>
</protein>
<evidence type="ECO:0000256" key="4">
    <source>
        <dbReference type="SAM" id="SignalP"/>
    </source>
</evidence>
<sequence>MAHKGCIPPGGLLWALRLILAWTLLGACGGSHPLQAGLAADPGTGQLHRAGDPPASIPSPSLRIQDPGSQVSAAPGSCCPSATETPMASGPGIFLESCGMPSFRCESFLEHLQRALHNRFHLLLLGISQAQLLCSDLCQA</sequence>
<dbReference type="Pfam" id="PF03024">
    <property type="entry name" value="Folate_rec"/>
    <property type="match status" value="1"/>
</dbReference>
<dbReference type="AlphaFoldDB" id="A0A8C5L5V6"/>
<name>A0A8C5L5V6_JACJA</name>
<reference evidence="6" key="2">
    <citation type="submission" date="2025-09" db="UniProtKB">
        <authorList>
            <consortium name="Ensembl"/>
        </authorList>
    </citation>
    <scope>IDENTIFICATION</scope>
</reference>
<reference evidence="6" key="1">
    <citation type="submission" date="2025-08" db="UniProtKB">
        <authorList>
            <consortium name="Ensembl"/>
        </authorList>
    </citation>
    <scope>IDENTIFICATION</scope>
</reference>
<evidence type="ECO:0000313" key="7">
    <source>
        <dbReference type="Proteomes" id="UP000694385"/>
    </source>
</evidence>
<proteinExistence type="predicted"/>
<evidence type="ECO:0000259" key="5">
    <source>
        <dbReference type="Pfam" id="PF03024"/>
    </source>
</evidence>
<keyword evidence="2" id="KW-1015">Disulfide bond</keyword>
<gene>
    <name evidence="6" type="primary">Rtbdn</name>
</gene>
<keyword evidence="1 4" id="KW-0732">Signal</keyword>
<dbReference type="InterPro" id="IPR018143">
    <property type="entry name" value="Folate_rcpt-like"/>
</dbReference>
<keyword evidence="7" id="KW-1185">Reference proteome</keyword>
<dbReference type="PROSITE" id="PS51257">
    <property type="entry name" value="PROKAR_LIPOPROTEIN"/>
    <property type="match status" value="1"/>
</dbReference>
<feature type="region of interest" description="Disordered" evidence="3">
    <location>
        <begin position="39"/>
        <end position="78"/>
    </location>
</feature>
<evidence type="ECO:0000256" key="3">
    <source>
        <dbReference type="SAM" id="MobiDB-lite"/>
    </source>
</evidence>
<dbReference type="Ensembl" id="ENSJJAT00000024774.1">
    <property type="protein sequence ID" value="ENSJJAP00000018245.1"/>
    <property type="gene ID" value="ENSJJAG00000019577.1"/>
</dbReference>
<dbReference type="GeneTree" id="ENSGT00940000171026"/>
<accession>A0A8C5L5V6</accession>
<feature type="chain" id="PRO_5034094671" description="Folate receptor-like domain-containing protein" evidence="4">
    <location>
        <begin position="31"/>
        <end position="140"/>
    </location>
</feature>
<evidence type="ECO:0000313" key="6">
    <source>
        <dbReference type="Ensembl" id="ENSJJAP00000018245.1"/>
    </source>
</evidence>
<dbReference type="Proteomes" id="UP000694385">
    <property type="component" value="Unassembled WGS sequence"/>
</dbReference>
<evidence type="ECO:0000256" key="1">
    <source>
        <dbReference type="ARBA" id="ARBA00022729"/>
    </source>
</evidence>
<feature type="signal peptide" evidence="4">
    <location>
        <begin position="1"/>
        <end position="30"/>
    </location>
</feature>
<organism evidence="6 7">
    <name type="scientific">Jaculus jaculus</name>
    <name type="common">Lesser Egyptian jerboa</name>
    <dbReference type="NCBI Taxonomy" id="51337"/>
    <lineage>
        <taxon>Eukaryota</taxon>
        <taxon>Metazoa</taxon>
        <taxon>Chordata</taxon>
        <taxon>Craniata</taxon>
        <taxon>Vertebrata</taxon>
        <taxon>Euteleostomi</taxon>
        <taxon>Mammalia</taxon>
        <taxon>Eutheria</taxon>
        <taxon>Euarchontoglires</taxon>
        <taxon>Glires</taxon>
        <taxon>Rodentia</taxon>
        <taxon>Myomorpha</taxon>
        <taxon>Dipodoidea</taxon>
        <taxon>Dipodidae</taxon>
        <taxon>Dipodinae</taxon>
        <taxon>Jaculus</taxon>
    </lineage>
</organism>
<evidence type="ECO:0000256" key="2">
    <source>
        <dbReference type="ARBA" id="ARBA00023157"/>
    </source>
</evidence>